<dbReference type="EMBL" id="FRBL01000003">
    <property type="protein sequence ID" value="SHL41287.1"/>
    <property type="molecule type" value="Genomic_DNA"/>
</dbReference>
<comment type="similarity">
    <text evidence="2">Belongs to the SusD family.</text>
</comment>
<evidence type="ECO:0000256" key="1">
    <source>
        <dbReference type="ARBA" id="ARBA00004442"/>
    </source>
</evidence>
<dbReference type="GO" id="GO:0009279">
    <property type="term" value="C:cell outer membrane"/>
    <property type="evidence" value="ECO:0007669"/>
    <property type="project" value="UniProtKB-SubCell"/>
</dbReference>
<evidence type="ECO:0000313" key="8">
    <source>
        <dbReference type="EMBL" id="SHL41287.1"/>
    </source>
</evidence>
<dbReference type="AlphaFoldDB" id="A0A1M7AF73"/>
<evidence type="ECO:0000313" key="9">
    <source>
        <dbReference type="Proteomes" id="UP000184420"/>
    </source>
</evidence>
<evidence type="ECO:0000256" key="4">
    <source>
        <dbReference type="ARBA" id="ARBA00023136"/>
    </source>
</evidence>
<feature type="domain" description="RagB/SusD" evidence="6">
    <location>
        <begin position="282"/>
        <end position="539"/>
    </location>
</feature>
<dbReference type="Gene3D" id="1.25.40.390">
    <property type="match status" value="1"/>
</dbReference>
<evidence type="ECO:0000259" key="7">
    <source>
        <dbReference type="Pfam" id="PF14322"/>
    </source>
</evidence>
<dbReference type="InterPro" id="IPR033985">
    <property type="entry name" value="SusD-like_N"/>
</dbReference>
<dbReference type="Pfam" id="PF14322">
    <property type="entry name" value="SusD-like_3"/>
    <property type="match status" value="1"/>
</dbReference>
<reference evidence="8 9" key="1">
    <citation type="submission" date="2016-11" db="EMBL/GenBank/DDBJ databases">
        <authorList>
            <person name="Jaros S."/>
            <person name="Januszkiewicz K."/>
            <person name="Wedrychowicz H."/>
        </authorList>
    </citation>
    <scope>NUCLEOTIDE SEQUENCE [LARGE SCALE GENOMIC DNA]</scope>
    <source>
        <strain evidence="8 9">DSM 27406</strain>
    </source>
</reference>
<proteinExistence type="inferred from homology"/>
<dbReference type="SUPFAM" id="SSF48452">
    <property type="entry name" value="TPR-like"/>
    <property type="match status" value="1"/>
</dbReference>
<comment type="subcellular location">
    <subcellularLocation>
        <location evidence="1">Cell outer membrane</location>
    </subcellularLocation>
</comment>
<dbReference type="InterPro" id="IPR011990">
    <property type="entry name" value="TPR-like_helical_dom_sf"/>
</dbReference>
<accession>A0A1M7AF73</accession>
<evidence type="ECO:0000256" key="5">
    <source>
        <dbReference type="ARBA" id="ARBA00023237"/>
    </source>
</evidence>
<dbReference type="Proteomes" id="UP000184420">
    <property type="component" value="Unassembled WGS sequence"/>
</dbReference>
<keyword evidence="5" id="KW-0998">Cell outer membrane</keyword>
<dbReference type="PROSITE" id="PS51257">
    <property type="entry name" value="PROKAR_LIPOPROTEIN"/>
    <property type="match status" value="1"/>
</dbReference>
<dbReference type="Pfam" id="PF07980">
    <property type="entry name" value="SusD_RagB"/>
    <property type="match status" value="1"/>
</dbReference>
<sequence>MKPRYILLSALLSTGLFSCSKFLDRPPLDEYSDATYWTTEQDAVKFASRIYEFMPSADFFICYEGMSDNALSKTASWGNTLRNAQLIGNSTFVATTGSLGDEWRYDQIRHCLEFLANVDKVPDMNPALKKRLLAEVKVCLAYRYYMMTTLFGDVPLVTKVFSTPAESDVPQDKKAVVVAQVIQWLNEAAPDLPATYSGDDKGRFTAGAATALKARVLLYNGDYAGAAQAAQEVISSGTYSLYPDYYNLFQQEGDYSAESIMDYIHIKEIQPNGLRDITGVNSVSGGTLYLNPLPSLVDDYESAAGYYPYTNDPAYDVHTPWKGRDPRLAATIYYPGSTLANGKMYDPLNNSLDKIGGDKATYTGYAYKKMFDKTELEVRDNGGNDWHILRYAEVLLTFAEAKNEVAGPDASVVAAIDQVRRRAGMPTVAATFALNGWALDQATMRTFIRHERRIELAGEGHRYFDILRWKEGKNLLNGPVYTLDASAGLTDIPATGGSTNKFTKTKLEDRYFNNDKFYVWPIPQSILDGSRKLQQQSAWK</sequence>
<keyword evidence="4" id="KW-0472">Membrane</keyword>
<name>A0A1M7AF73_9BACT</name>
<dbReference type="CDD" id="cd08977">
    <property type="entry name" value="SusD"/>
    <property type="match status" value="1"/>
</dbReference>
<evidence type="ECO:0000256" key="3">
    <source>
        <dbReference type="ARBA" id="ARBA00022729"/>
    </source>
</evidence>
<feature type="domain" description="SusD-like N-terminal" evidence="7">
    <location>
        <begin position="103"/>
        <end position="218"/>
    </location>
</feature>
<dbReference type="RefSeq" id="WP_178372104.1">
    <property type="nucleotide sequence ID" value="NZ_FRBL01000003.1"/>
</dbReference>
<evidence type="ECO:0000259" key="6">
    <source>
        <dbReference type="Pfam" id="PF07980"/>
    </source>
</evidence>
<keyword evidence="3" id="KW-0732">Signal</keyword>
<gene>
    <name evidence="8" type="ORF">SAMN05444266_103253</name>
</gene>
<organism evidence="8 9">
    <name type="scientific">Chitinophaga jiangningensis</name>
    <dbReference type="NCBI Taxonomy" id="1419482"/>
    <lineage>
        <taxon>Bacteria</taxon>
        <taxon>Pseudomonadati</taxon>
        <taxon>Bacteroidota</taxon>
        <taxon>Chitinophagia</taxon>
        <taxon>Chitinophagales</taxon>
        <taxon>Chitinophagaceae</taxon>
        <taxon>Chitinophaga</taxon>
    </lineage>
</organism>
<evidence type="ECO:0000256" key="2">
    <source>
        <dbReference type="ARBA" id="ARBA00006275"/>
    </source>
</evidence>
<dbReference type="STRING" id="1419482.SAMN05444266_103253"/>
<keyword evidence="9" id="KW-1185">Reference proteome</keyword>
<protein>
    <submittedName>
        <fullName evidence="8">Starch-binding associating with outer membrane</fullName>
    </submittedName>
</protein>
<dbReference type="InterPro" id="IPR012944">
    <property type="entry name" value="SusD_RagB_dom"/>
</dbReference>